<gene>
    <name evidence="1" type="ORF">BLL40_11490</name>
</gene>
<evidence type="ECO:0000313" key="2">
    <source>
        <dbReference type="Proteomes" id="UP000186524"/>
    </source>
</evidence>
<dbReference type="STRING" id="1714354.BLL40_11490"/>
<dbReference type="EMBL" id="MRWQ01000009">
    <property type="protein sequence ID" value="OKL36226.1"/>
    <property type="molecule type" value="Genomic_DNA"/>
</dbReference>
<name>A0A1Q5P1X6_9BACI</name>
<evidence type="ECO:0000313" key="1">
    <source>
        <dbReference type="EMBL" id="OKL36226.1"/>
    </source>
</evidence>
<reference evidence="1 2" key="1">
    <citation type="submission" date="2016-12" db="EMBL/GenBank/DDBJ databases">
        <title>Domibacillus sp. SAOS 44 whole genome sequencing.</title>
        <authorList>
            <person name="Verma A."/>
            <person name="Krishnamurthi S."/>
        </authorList>
    </citation>
    <scope>NUCLEOTIDE SEQUENCE [LARGE SCALE GENOMIC DNA]</scope>
    <source>
        <strain evidence="1 2">SAOS 44</strain>
    </source>
</reference>
<dbReference type="AlphaFoldDB" id="A0A1Q5P1X6"/>
<protein>
    <submittedName>
        <fullName evidence="1">Uncharacterized protein</fullName>
    </submittedName>
</protein>
<comment type="caution">
    <text evidence="1">The sequence shown here is derived from an EMBL/GenBank/DDBJ whole genome shotgun (WGS) entry which is preliminary data.</text>
</comment>
<keyword evidence="2" id="KW-1185">Reference proteome</keyword>
<dbReference type="Proteomes" id="UP000186524">
    <property type="component" value="Unassembled WGS sequence"/>
</dbReference>
<accession>A0A1Q5P1X6</accession>
<dbReference type="OrthoDB" id="2645220at2"/>
<sequence>MIPSKVEVPLDKQAVRQYIEKRLDEEIREALWLVDLDKMAELTCMSKRFLESDIVCDVRMRAIEVRKNRKRWWPYQQAFEIVNEITREW</sequence>
<dbReference type="RefSeq" id="WP_073712048.1">
    <property type="nucleotide sequence ID" value="NZ_MRWQ01000009.1"/>
</dbReference>
<proteinExistence type="predicted"/>
<organism evidence="1 2">
    <name type="scientific">Domibacillus mangrovi</name>
    <dbReference type="NCBI Taxonomy" id="1714354"/>
    <lineage>
        <taxon>Bacteria</taxon>
        <taxon>Bacillati</taxon>
        <taxon>Bacillota</taxon>
        <taxon>Bacilli</taxon>
        <taxon>Bacillales</taxon>
        <taxon>Bacillaceae</taxon>
        <taxon>Domibacillus</taxon>
    </lineage>
</organism>